<feature type="domain" description="Initiator Rep protein WH1" evidence="4">
    <location>
        <begin position="74"/>
        <end position="219"/>
    </location>
</feature>
<feature type="compositionally biased region" description="Polar residues" evidence="3">
    <location>
        <begin position="328"/>
        <end position="338"/>
    </location>
</feature>
<dbReference type="Gene3D" id="1.10.10.10">
    <property type="entry name" value="Winged helix-like DNA-binding domain superfamily/Winged helix DNA-binding domain"/>
    <property type="match status" value="1"/>
</dbReference>
<evidence type="ECO:0000256" key="1">
    <source>
        <dbReference type="ARBA" id="ARBA00038283"/>
    </source>
</evidence>
<dbReference type="Pfam" id="PF21205">
    <property type="entry name" value="Rep3_C"/>
    <property type="match status" value="1"/>
</dbReference>
<dbReference type="Pfam" id="PF01051">
    <property type="entry name" value="Rep3_N"/>
    <property type="match status" value="1"/>
</dbReference>
<dbReference type="GO" id="GO:0006270">
    <property type="term" value="P:DNA replication initiation"/>
    <property type="evidence" value="ECO:0007669"/>
    <property type="project" value="InterPro"/>
</dbReference>
<dbReference type="InterPro" id="IPR000525">
    <property type="entry name" value="Initiator_Rep_WH1"/>
</dbReference>
<dbReference type="InterPro" id="IPR036390">
    <property type="entry name" value="WH_DNA-bd_sf"/>
</dbReference>
<accession>A0A6V7RB79</accession>
<feature type="compositionally biased region" description="Basic and acidic residues" evidence="3">
    <location>
        <begin position="314"/>
        <end position="326"/>
    </location>
</feature>
<feature type="compositionally biased region" description="Basic and acidic residues" evidence="3">
    <location>
        <begin position="339"/>
        <end position="351"/>
    </location>
</feature>
<feature type="coiled-coil region" evidence="2">
    <location>
        <begin position="5"/>
        <end position="32"/>
    </location>
</feature>
<name>A0A6V7RB79_9BACL</name>
<comment type="similarity">
    <text evidence="1">Belongs to the initiator RepB protein family.</text>
</comment>
<keyword evidence="6" id="KW-1185">Reference proteome</keyword>
<evidence type="ECO:0000313" key="6">
    <source>
        <dbReference type="Proteomes" id="UP000588186"/>
    </source>
</evidence>
<reference evidence="5 6" key="1">
    <citation type="submission" date="2020-07" db="EMBL/GenBank/DDBJ databases">
        <authorList>
            <person name="Criscuolo A."/>
        </authorList>
    </citation>
    <scope>NUCLEOTIDE SEQUENCE [LARGE SCALE GENOMIC DNA]</scope>
    <source>
        <strain evidence="5">CIP107946</strain>
    </source>
</reference>
<evidence type="ECO:0000313" key="5">
    <source>
        <dbReference type="EMBL" id="CAD2074876.1"/>
    </source>
</evidence>
<dbReference type="SUPFAM" id="SSF46785">
    <property type="entry name" value="Winged helix' DNA-binding domain"/>
    <property type="match status" value="1"/>
</dbReference>
<dbReference type="AlphaFoldDB" id="A0A6V7RB79"/>
<dbReference type="Proteomes" id="UP000588186">
    <property type="component" value="Unassembled WGS sequence"/>
</dbReference>
<feature type="region of interest" description="Disordered" evidence="3">
    <location>
        <begin position="308"/>
        <end position="351"/>
    </location>
</feature>
<dbReference type="InterPro" id="IPR036388">
    <property type="entry name" value="WH-like_DNA-bd_sf"/>
</dbReference>
<evidence type="ECO:0000256" key="2">
    <source>
        <dbReference type="SAM" id="Coils"/>
    </source>
</evidence>
<sequence length="351" mass="42339">MTVFFGRYENKMSVYENKMSVYENKMSVYENKMSVYENVVEIIVLIRIFCYYKNVFRKGVLMKENVLKKITRFNNEVNTIPMRDWSTEEMNFFFSVLTRMRDEGTSSIVMDKYELAELARYTIEHNKRYHDTIESLTKKLQDMTYFKKTSNSFVMMPLFTYFEATWSDDLSDMSLEVDVNKRFEYILNEWNEGNWTQFMLDEFLEVKSTYSKTLFRLLKQYKTVGKREFNVEEFKTLMNIPKSYSTGMITTRIVENGIRDLQPYFLNLKVKKIKSNKRGTPVIGYEFTFKPESTEKWQEDKYIKKSRFKKPNRKAIEPKWFQEKTSKIKNSNQSPEQTQDIKESIHRFRNS</sequence>
<evidence type="ECO:0000256" key="3">
    <source>
        <dbReference type="SAM" id="MobiDB-lite"/>
    </source>
</evidence>
<gene>
    <name evidence="5" type="ORF">JEOPIN946_00840</name>
</gene>
<organism evidence="5 6">
    <name type="scientific">Phocicoccus pinnipedialis</name>
    <dbReference type="NCBI Taxonomy" id="110845"/>
    <lineage>
        <taxon>Bacteria</taxon>
        <taxon>Bacillati</taxon>
        <taxon>Bacillota</taxon>
        <taxon>Bacilli</taxon>
        <taxon>Bacillales</taxon>
        <taxon>Salinicoccaceae</taxon>
        <taxon>Phocicoccus</taxon>
    </lineage>
</organism>
<dbReference type="GO" id="GO:0003887">
    <property type="term" value="F:DNA-directed DNA polymerase activity"/>
    <property type="evidence" value="ECO:0007669"/>
    <property type="project" value="InterPro"/>
</dbReference>
<keyword evidence="2" id="KW-0175">Coiled coil</keyword>
<comment type="caution">
    <text evidence="5">The sequence shown here is derived from an EMBL/GenBank/DDBJ whole genome shotgun (WGS) entry which is preliminary data.</text>
</comment>
<proteinExistence type="inferred from homology"/>
<dbReference type="EMBL" id="CAJEWB010000009">
    <property type="protein sequence ID" value="CAD2074876.1"/>
    <property type="molecule type" value="Genomic_DNA"/>
</dbReference>
<evidence type="ECO:0000259" key="4">
    <source>
        <dbReference type="Pfam" id="PF01051"/>
    </source>
</evidence>
<protein>
    <recommendedName>
        <fullName evidence="4">Initiator Rep protein WH1 domain-containing protein</fullName>
    </recommendedName>
</protein>